<protein>
    <recommendedName>
        <fullName evidence="4">DUF4231 domain-containing protein</fullName>
    </recommendedName>
</protein>
<dbReference type="Proteomes" id="UP000030700">
    <property type="component" value="Unassembled WGS sequence"/>
</dbReference>
<dbReference type="HOGENOM" id="CLU_975425_0_0_0"/>
<evidence type="ECO:0008006" key="4">
    <source>
        <dbReference type="Google" id="ProtNLM"/>
    </source>
</evidence>
<evidence type="ECO:0000256" key="1">
    <source>
        <dbReference type="SAM" id="Phobius"/>
    </source>
</evidence>
<accession>A0A081BLW3</accession>
<feature type="transmembrane region" description="Helical" evidence="1">
    <location>
        <begin position="156"/>
        <end position="176"/>
    </location>
</feature>
<evidence type="ECO:0000313" key="2">
    <source>
        <dbReference type="EMBL" id="GAK51379.1"/>
    </source>
</evidence>
<keyword evidence="1" id="KW-0812">Transmembrane</keyword>
<feature type="transmembrane region" description="Helical" evidence="1">
    <location>
        <begin position="188"/>
        <end position="208"/>
    </location>
</feature>
<reference evidence="2" key="1">
    <citation type="journal article" date="2015" name="PeerJ">
        <title>First genomic representation of candidate bacterial phylum KSB3 points to enhanced environmental sensing as a trigger of wastewater bulking.</title>
        <authorList>
            <person name="Sekiguchi Y."/>
            <person name="Ohashi A."/>
            <person name="Parks D.H."/>
            <person name="Yamauchi T."/>
            <person name="Tyson G.W."/>
            <person name="Hugenholtz P."/>
        </authorList>
    </citation>
    <scope>NUCLEOTIDE SEQUENCE [LARGE SCALE GENOMIC DNA]</scope>
</reference>
<feature type="transmembrane region" description="Helical" evidence="1">
    <location>
        <begin position="21"/>
        <end position="43"/>
    </location>
</feature>
<dbReference type="STRING" id="1499966.U14_02623"/>
<keyword evidence="1" id="KW-0472">Membrane</keyword>
<feature type="transmembrane region" description="Helical" evidence="1">
    <location>
        <begin position="49"/>
        <end position="66"/>
    </location>
</feature>
<keyword evidence="3" id="KW-1185">Reference proteome</keyword>
<gene>
    <name evidence="2" type="ORF">U14_02623</name>
</gene>
<evidence type="ECO:0000313" key="3">
    <source>
        <dbReference type="Proteomes" id="UP000030700"/>
    </source>
</evidence>
<organism evidence="2">
    <name type="scientific">Candidatus Moduliflexus flocculans</name>
    <dbReference type="NCBI Taxonomy" id="1499966"/>
    <lineage>
        <taxon>Bacteria</taxon>
        <taxon>Candidatus Moduliflexota</taxon>
        <taxon>Candidatus Moduliflexia</taxon>
        <taxon>Candidatus Moduliflexales</taxon>
        <taxon>Candidatus Moduliflexaceae</taxon>
    </lineage>
</organism>
<proteinExistence type="predicted"/>
<name>A0A081BLW3_9BACT</name>
<dbReference type="AlphaFoldDB" id="A0A081BLW3"/>
<keyword evidence="1" id="KW-1133">Transmembrane helix</keyword>
<sequence length="285" mass="32526">MSAQRYDLRQIDRELFELAKWWDGAMLACKIVGILLGLLVILTGLLSKIIPVAAILLTLVAEFCSWNSGRFKGMAETLLTKLDWNDAFGRKFSRKEISDLLMDLPARFRRSFSEEIQEQYFTARTLPGARRAVENLLESSWWSKHLSKKIGFRYQVATWVIVVASLAILIVTIQTVKDFDQLASVGRAITSFVMCIFSFGLLKLSYAYSSFSAKAAQIESRAEELLNAEPTQEEAITLMYDYQIVRLKAPLIPTWLYKHFQSDLNALWNQRRQSEPYAPLSSSDS</sequence>
<dbReference type="EMBL" id="DF820457">
    <property type="protein sequence ID" value="GAK51379.1"/>
    <property type="molecule type" value="Genomic_DNA"/>
</dbReference>